<dbReference type="Gene3D" id="1.10.1380.10">
    <property type="entry name" value="Neutral endopeptidase , domain2"/>
    <property type="match status" value="1"/>
</dbReference>
<dbReference type="GO" id="GO:0046872">
    <property type="term" value="F:metal ion binding"/>
    <property type="evidence" value="ECO:0007669"/>
    <property type="project" value="UniProtKB-KW"/>
</dbReference>
<comment type="cofactor">
    <cofactor evidence="1">
        <name>Zn(2+)</name>
        <dbReference type="ChEBI" id="CHEBI:29105"/>
    </cofactor>
</comment>
<keyword evidence="7" id="KW-0482">Metalloprotease</keyword>
<evidence type="ECO:0000256" key="6">
    <source>
        <dbReference type="ARBA" id="ARBA00022833"/>
    </source>
</evidence>
<evidence type="ECO:0000256" key="4">
    <source>
        <dbReference type="ARBA" id="ARBA00022723"/>
    </source>
</evidence>
<dbReference type="InterPro" id="IPR008753">
    <property type="entry name" value="Peptidase_M13_N"/>
</dbReference>
<evidence type="ECO:0000256" key="5">
    <source>
        <dbReference type="ARBA" id="ARBA00022801"/>
    </source>
</evidence>
<dbReference type="GeneID" id="93792557"/>
<evidence type="ECO:0000256" key="2">
    <source>
        <dbReference type="ARBA" id="ARBA00007357"/>
    </source>
</evidence>
<keyword evidence="3" id="KW-0645">Protease</keyword>
<evidence type="ECO:0000256" key="1">
    <source>
        <dbReference type="ARBA" id="ARBA00001947"/>
    </source>
</evidence>
<organism evidence="10 12">
    <name type="scientific">Streptococcus salivarius</name>
    <dbReference type="NCBI Taxonomy" id="1304"/>
    <lineage>
        <taxon>Bacteria</taxon>
        <taxon>Bacillati</taxon>
        <taxon>Bacillota</taxon>
        <taxon>Bacilli</taxon>
        <taxon>Lactobacillales</taxon>
        <taxon>Streptococcaceae</taxon>
        <taxon>Streptococcus</taxon>
    </lineage>
</organism>
<dbReference type="Proteomes" id="UP001212483">
    <property type="component" value="Unassembled WGS sequence"/>
</dbReference>
<evidence type="ECO:0000256" key="7">
    <source>
        <dbReference type="ARBA" id="ARBA00023049"/>
    </source>
</evidence>
<evidence type="ECO:0000256" key="3">
    <source>
        <dbReference type="ARBA" id="ARBA00022670"/>
    </source>
</evidence>
<protein>
    <submittedName>
        <fullName evidence="11">M13 family metallopeptidase</fullName>
    </submittedName>
    <submittedName>
        <fullName evidence="10">Peptidase M13</fullName>
    </submittedName>
</protein>
<keyword evidence="6" id="KW-0862">Zinc</keyword>
<dbReference type="Proteomes" id="UP000027855">
    <property type="component" value="Unassembled WGS sequence"/>
</dbReference>
<name>A0A074J1X7_STRSL</name>
<dbReference type="SUPFAM" id="SSF55486">
    <property type="entry name" value="Metalloproteases ('zincins'), catalytic domain"/>
    <property type="match status" value="1"/>
</dbReference>
<feature type="domain" description="Peptidase M13 C-terminal" evidence="8">
    <location>
        <begin position="476"/>
        <end position="668"/>
    </location>
</feature>
<dbReference type="GO" id="GO:0016485">
    <property type="term" value="P:protein processing"/>
    <property type="evidence" value="ECO:0007669"/>
    <property type="project" value="TreeGrafter"/>
</dbReference>
<dbReference type="PANTHER" id="PTHR11733:SF167">
    <property type="entry name" value="FI17812P1-RELATED"/>
    <property type="match status" value="1"/>
</dbReference>
<dbReference type="EMBL" id="JAQMJO010000007">
    <property type="protein sequence ID" value="MDB8606501.1"/>
    <property type="molecule type" value="Genomic_DNA"/>
</dbReference>
<evidence type="ECO:0000313" key="11">
    <source>
        <dbReference type="EMBL" id="MDB8606501.1"/>
    </source>
</evidence>
<dbReference type="Pfam" id="PF01431">
    <property type="entry name" value="Peptidase_M13"/>
    <property type="match status" value="1"/>
</dbReference>
<reference evidence="10 12" key="1">
    <citation type="submission" date="2014-04" db="EMBL/GenBank/DDBJ databases">
        <title>Variable characteristics of bacteriocin-producing Streptococcus salivarius strains isolated from Malaysian subjects.</title>
        <authorList>
            <person name="Philip K."/>
            <person name="Barbour A."/>
        </authorList>
    </citation>
    <scope>NUCLEOTIDE SEQUENCE [LARGE SCALE GENOMIC DNA]</scope>
    <source>
        <strain evidence="10 12">NU10</strain>
    </source>
</reference>
<dbReference type="PANTHER" id="PTHR11733">
    <property type="entry name" value="ZINC METALLOPROTEASE FAMILY M13 NEPRILYSIN-RELATED"/>
    <property type="match status" value="1"/>
</dbReference>
<accession>A0A074J1X7</accession>
<sequence length="671" mass="76154">MKKRKKIILGSITGALALALAGGGFWAYKTFVPQETPIDKNATVASNFYQAVNKDWLLKTKIPADSPSIDNFYTLDEDIKGKLKKDIKNLGEGKETSDITGMSEFITFYKAASDYKQREKDGLEPLKPYLKEIEDIKDLNDLASKSASLTDKGIPLPFGYDVGTNAENTSQKQIQLSPPSILLPDVSIYKDEASKKQYLTPIETATQKALEMLGYSEKNSKRIVKEALEFDEIIAKYSLSNEEMSESKNLVHPKTAEEINAYSGSFKLYDVIKGIMGRDLETINVPNTKYFENYSKVVNQDNFSKIKSWILVQEAMAASNSLTEDYRLNFASISMAIMGTQKPVSKEDTVYEMSVHLFSDVMSVYYGRKYFGEEAKTDVTGMIDKIKNVYRGRLQKNNWLTEGTRNKAIEKLDKMKVFVGYQEDVDPGTKELHLDPNKSFFELSEDIAQFGKRYTIDHFDDPIDKNKWSGSAFDINAYYNPESNSINFPAGILQAPFYDKNQSTEKNYGGIGVVIGHEITHAFDSNGADYDENGDMHNWWTKADTKAFDKRIKAFEDQWNGLEIYGTKVNGKLTVTENVADAGGLSSTLQVLKTDMTKPNLKDYFENYADIWKQKASLQYNKYTMVQDVHAPNELRVNQQLKNLPEFYETYPQIKEGDDMYLAPSKRISLW</sequence>
<dbReference type="OMA" id="DQRFFMN"/>
<keyword evidence="5" id="KW-0378">Hydrolase</keyword>
<dbReference type="GO" id="GO:0004222">
    <property type="term" value="F:metalloendopeptidase activity"/>
    <property type="evidence" value="ECO:0007669"/>
    <property type="project" value="InterPro"/>
</dbReference>
<evidence type="ECO:0000259" key="8">
    <source>
        <dbReference type="Pfam" id="PF01431"/>
    </source>
</evidence>
<evidence type="ECO:0000313" key="12">
    <source>
        <dbReference type="Proteomes" id="UP000027855"/>
    </source>
</evidence>
<dbReference type="Pfam" id="PF05649">
    <property type="entry name" value="Peptidase_M13_N"/>
    <property type="match status" value="1"/>
</dbReference>
<dbReference type="PROSITE" id="PS51885">
    <property type="entry name" value="NEPRILYSIN"/>
    <property type="match status" value="1"/>
</dbReference>
<evidence type="ECO:0000313" key="10">
    <source>
        <dbReference type="EMBL" id="KEO44947.1"/>
    </source>
</evidence>
<comment type="similarity">
    <text evidence="2">Belongs to the peptidase M13 family.</text>
</comment>
<dbReference type="Gene3D" id="3.40.390.10">
    <property type="entry name" value="Collagenase (Catalytic Domain)"/>
    <property type="match status" value="1"/>
</dbReference>
<dbReference type="AlphaFoldDB" id="A0A074J1X7"/>
<dbReference type="InterPro" id="IPR024079">
    <property type="entry name" value="MetalloPept_cat_dom_sf"/>
</dbReference>
<proteinExistence type="inferred from homology"/>
<dbReference type="PRINTS" id="PR00786">
    <property type="entry name" value="NEPRILYSIN"/>
</dbReference>
<gene>
    <name evidence="10" type="ORF">DL07_03495</name>
    <name evidence="11" type="ORF">PNU22_08435</name>
</gene>
<evidence type="ECO:0000259" key="9">
    <source>
        <dbReference type="Pfam" id="PF05649"/>
    </source>
</evidence>
<dbReference type="RefSeq" id="WP_014632902.1">
    <property type="nucleotide sequence ID" value="NZ_AP031488.1"/>
</dbReference>
<dbReference type="InterPro" id="IPR018497">
    <property type="entry name" value="Peptidase_M13_C"/>
</dbReference>
<reference evidence="11" key="2">
    <citation type="submission" date="2023-01" db="EMBL/GenBank/DDBJ databases">
        <title>Human gut microbiome strain richness.</title>
        <authorList>
            <person name="Chen-Liaw A."/>
        </authorList>
    </citation>
    <scope>NUCLEOTIDE SEQUENCE</scope>
    <source>
        <strain evidence="11">1001283st1_B9_1001283B150217_161031</strain>
    </source>
</reference>
<dbReference type="CDD" id="cd08662">
    <property type="entry name" value="M13"/>
    <property type="match status" value="1"/>
</dbReference>
<dbReference type="PATRIC" id="fig|1304.174.peg.67"/>
<dbReference type="InterPro" id="IPR042089">
    <property type="entry name" value="Peptidase_M13_dom_2"/>
</dbReference>
<keyword evidence="4" id="KW-0479">Metal-binding</keyword>
<dbReference type="EMBL" id="JJMT01000015">
    <property type="protein sequence ID" value="KEO44947.1"/>
    <property type="molecule type" value="Genomic_DNA"/>
</dbReference>
<feature type="domain" description="Peptidase M13 N-terminal" evidence="9">
    <location>
        <begin position="46"/>
        <end position="421"/>
    </location>
</feature>
<dbReference type="GO" id="GO:0005886">
    <property type="term" value="C:plasma membrane"/>
    <property type="evidence" value="ECO:0007669"/>
    <property type="project" value="TreeGrafter"/>
</dbReference>
<comment type="caution">
    <text evidence="10">The sequence shown here is derived from an EMBL/GenBank/DDBJ whole genome shotgun (WGS) entry which is preliminary data.</text>
</comment>
<dbReference type="InterPro" id="IPR000718">
    <property type="entry name" value="Peptidase_M13"/>
</dbReference>